<proteinExistence type="predicted"/>
<dbReference type="EMBL" id="JAVDUU010000004">
    <property type="protein sequence ID" value="MDR6944182.1"/>
    <property type="molecule type" value="Genomic_DNA"/>
</dbReference>
<dbReference type="PANTHER" id="PTHR40257:SF1">
    <property type="entry name" value="DUF1330 DOMAIN-CONTAINING PROTEIN"/>
    <property type="match status" value="1"/>
</dbReference>
<accession>A0ABU1TFJ4</accession>
<dbReference type="Proteomes" id="UP001247620">
    <property type="component" value="Unassembled WGS sequence"/>
</dbReference>
<feature type="domain" description="DUF1330" evidence="1">
    <location>
        <begin position="21"/>
        <end position="110"/>
    </location>
</feature>
<keyword evidence="3" id="KW-1185">Reference proteome</keyword>
<dbReference type="Gene3D" id="3.30.70.100">
    <property type="match status" value="1"/>
</dbReference>
<evidence type="ECO:0000259" key="1">
    <source>
        <dbReference type="Pfam" id="PF07045"/>
    </source>
</evidence>
<evidence type="ECO:0000313" key="2">
    <source>
        <dbReference type="EMBL" id="MDR6944182.1"/>
    </source>
</evidence>
<dbReference type="RefSeq" id="WP_310099789.1">
    <property type="nucleotide sequence ID" value="NZ_JAVDUU010000004.1"/>
</dbReference>
<evidence type="ECO:0000313" key="3">
    <source>
        <dbReference type="Proteomes" id="UP001247620"/>
    </source>
</evidence>
<dbReference type="PANTHER" id="PTHR40257">
    <property type="match status" value="1"/>
</dbReference>
<sequence>MEDIKFPDIKTGQGPVLMLNLVRFKDKKVYFDEYIPAFGQVVKQLGIEGVNVKFVSEVVANIIANENDQWDEVVLVEYPSAEAFMTIAQSEIYQTIANPLRIAGTAELKLIMTRQIDF</sequence>
<dbReference type="InterPro" id="IPR011008">
    <property type="entry name" value="Dimeric_a/b-barrel"/>
</dbReference>
<comment type="caution">
    <text evidence="2">The sequence shown here is derived from an EMBL/GenBank/DDBJ whole genome shotgun (WGS) entry which is preliminary data.</text>
</comment>
<dbReference type="SUPFAM" id="SSF54909">
    <property type="entry name" value="Dimeric alpha+beta barrel"/>
    <property type="match status" value="1"/>
</dbReference>
<name>A0ABU1TFJ4_9SPHI</name>
<dbReference type="Pfam" id="PF07045">
    <property type="entry name" value="DUF1330"/>
    <property type="match status" value="1"/>
</dbReference>
<protein>
    <submittedName>
        <fullName evidence="2">Uncharacterized protein (DUF1330 family)</fullName>
    </submittedName>
</protein>
<organism evidence="2 3">
    <name type="scientific">Mucilaginibacter pocheonensis</name>
    <dbReference type="NCBI Taxonomy" id="398050"/>
    <lineage>
        <taxon>Bacteria</taxon>
        <taxon>Pseudomonadati</taxon>
        <taxon>Bacteroidota</taxon>
        <taxon>Sphingobacteriia</taxon>
        <taxon>Sphingobacteriales</taxon>
        <taxon>Sphingobacteriaceae</taxon>
        <taxon>Mucilaginibacter</taxon>
    </lineage>
</organism>
<gene>
    <name evidence="2" type="ORF">J2W55_004042</name>
</gene>
<reference evidence="2 3" key="1">
    <citation type="submission" date="2023-07" db="EMBL/GenBank/DDBJ databases">
        <title>Sorghum-associated microbial communities from plants grown in Nebraska, USA.</title>
        <authorList>
            <person name="Schachtman D."/>
        </authorList>
    </citation>
    <scope>NUCLEOTIDE SEQUENCE [LARGE SCALE GENOMIC DNA]</scope>
    <source>
        <strain evidence="2 3">3262</strain>
    </source>
</reference>
<dbReference type="InterPro" id="IPR010753">
    <property type="entry name" value="DUF1330"/>
</dbReference>